<sequence>VQSLDYACNAAVDGSKAMLLGRMQDLFKTVKLHFKALSDKIVVQGFNISLVDYLESLSSQGSSLPTGGHRAALAAAIQVPTAKTMYHDFRWFVDKCAPLFQMANDALEAGMAWDSDPTFVGAGMLSGSMTCMQSLLGSQDAESMAKTLRSLQSVLPAKHMAPHSCVTASINAVLAQDCLAKSAERPAGGPEPKRRKGGGKQQAAAAAAPA</sequence>
<accession>A0ABN9RLL9</accession>
<comment type="caution">
    <text evidence="2">The sequence shown here is derived from an EMBL/GenBank/DDBJ whole genome shotgun (WGS) entry which is preliminary data.</text>
</comment>
<gene>
    <name evidence="2" type="ORF">PCOR1329_LOCUS21865</name>
</gene>
<evidence type="ECO:0000313" key="2">
    <source>
        <dbReference type="EMBL" id="CAK0820046.1"/>
    </source>
</evidence>
<feature type="non-terminal residue" evidence="2">
    <location>
        <position position="1"/>
    </location>
</feature>
<dbReference type="Proteomes" id="UP001189429">
    <property type="component" value="Unassembled WGS sequence"/>
</dbReference>
<name>A0ABN9RLL9_9DINO</name>
<dbReference type="EMBL" id="CAUYUJ010007235">
    <property type="protein sequence ID" value="CAK0820046.1"/>
    <property type="molecule type" value="Genomic_DNA"/>
</dbReference>
<reference evidence="2" key="1">
    <citation type="submission" date="2023-10" db="EMBL/GenBank/DDBJ databases">
        <authorList>
            <person name="Chen Y."/>
            <person name="Shah S."/>
            <person name="Dougan E. K."/>
            <person name="Thang M."/>
            <person name="Chan C."/>
        </authorList>
    </citation>
    <scope>NUCLEOTIDE SEQUENCE [LARGE SCALE GENOMIC DNA]</scope>
</reference>
<evidence type="ECO:0000313" key="3">
    <source>
        <dbReference type="Proteomes" id="UP001189429"/>
    </source>
</evidence>
<proteinExistence type="predicted"/>
<feature type="region of interest" description="Disordered" evidence="1">
    <location>
        <begin position="183"/>
        <end position="210"/>
    </location>
</feature>
<protein>
    <submittedName>
        <fullName evidence="2">Uncharacterized protein</fullName>
    </submittedName>
</protein>
<evidence type="ECO:0000256" key="1">
    <source>
        <dbReference type="SAM" id="MobiDB-lite"/>
    </source>
</evidence>
<organism evidence="2 3">
    <name type="scientific">Prorocentrum cordatum</name>
    <dbReference type="NCBI Taxonomy" id="2364126"/>
    <lineage>
        <taxon>Eukaryota</taxon>
        <taxon>Sar</taxon>
        <taxon>Alveolata</taxon>
        <taxon>Dinophyceae</taxon>
        <taxon>Prorocentrales</taxon>
        <taxon>Prorocentraceae</taxon>
        <taxon>Prorocentrum</taxon>
    </lineage>
</organism>
<feature type="compositionally biased region" description="Low complexity" evidence="1">
    <location>
        <begin position="201"/>
        <end position="210"/>
    </location>
</feature>
<keyword evidence="3" id="KW-1185">Reference proteome</keyword>